<name>A0A5M3XCF2_9ACTN</name>
<accession>A0A5M3XCF2</accession>
<dbReference type="PROSITE" id="PS51257">
    <property type="entry name" value="PROKAR_LIPOPROTEIN"/>
    <property type="match status" value="1"/>
</dbReference>
<evidence type="ECO:0000256" key="2">
    <source>
        <dbReference type="SAM" id="SignalP"/>
    </source>
</evidence>
<proteinExistence type="predicted"/>
<dbReference type="AlphaFoldDB" id="A0A5M3XCF2"/>
<feature type="region of interest" description="Disordered" evidence="1">
    <location>
        <begin position="127"/>
        <end position="154"/>
    </location>
</feature>
<gene>
    <name evidence="3" type="ORF">Aple_017490</name>
</gene>
<protein>
    <recommendedName>
        <fullName evidence="5">Lipoprotein</fullName>
    </recommendedName>
</protein>
<sequence length="181" mass="18691">MPMAEKGLRIAALVAIPLFLASCGNQAPDTGIASAAGASTAATAAPSPTSSGDPLKFAQCMRENGVDMPDPEPGGNQVMIRQKKGQEAVTEKALKACEQYRPIVDGKNVDDGKLQDEMLKFAQCMRDNGVDMPDPQVDGGRVRMGGPGMDPDSPVFKKAEEACRDLAPGGGKMVGGTGGGK</sequence>
<feature type="chain" id="PRO_5039064559" description="Lipoprotein" evidence="2">
    <location>
        <begin position="28"/>
        <end position="181"/>
    </location>
</feature>
<keyword evidence="2" id="KW-0732">Signal</keyword>
<evidence type="ECO:0000256" key="1">
    <source>
        <dbReference type="SAM" id="MobiDB-lite"/>
    </source>
</evidence>
<evidence type="ECO:0008006" key="5">
    <source>
        <dbReference type="Google" id="ProtNLM"/>
    </source>
</evidence>
<dbReference type="EMBL" id="BLAF01000009">
    <property type="protein sequence ID" value="GES18854.1"/>
    <property type="molecule type" value="Genomic_DNA"/>
</dbReference>
<feature type="signal peptide" evidence="2">
    <location>
        <begin position="1"/>
        <end position="27"/>
    </location>
</feature>
<organism evidence="3 4">
    <name type="scientific">Acrocarpospora pleiomorpha</name>
    <dbReference type="NCBI Taxonomy" id="90975"/>
    <lineage>
        <taxon>Bacteria</taxon>
        <taxon>Bacillati</taxon>
        <taxon>Actinomycetota</taxon>
        <taxon>Actinomycetes</taxon>
        <taxon>Streptosporangiales</taxon>
        <taxon>Streptosporangiaceae</taxon>
        <taxon>Acrocarpospora</taxon>
    </lineage>
</organism>
<keyword evidence="4" id="KW-1185">Reference proteome</keyword>
<reference evidence="3 4" key="1">
    <citation type="submission" date="2019-10" db="EMBL/GenBank/DDBJ databases">
        <title>Whole genome shotgun sequence of Acrocarpospora pleiomorpha NBRC 16267.</title>
        <authorList>
            <person name="Ichikawa N."/>
            <person name="Kimura A."/>
            <person name="Kitahashi Y."/>
            <person name="Komaki H."/>
            <person name="Oguchi A."/>
        </authorList>
    </citation>
    <scope>NUCLEOTIDE SEQUENCE [LARGE SCALE GENOMIC DNA]</scope>
    <source>
        <strain evidence="3 4">NBRC 16267</strain>
    </source>
</reference>
<evidence type="ECO:0000313" key="3">
    <source>
        <dbReference type="EMBL" id="GES18854.1"/>
    </source>
</evidence>
<comment type="caution">
    <text evidence="3">The sequence shown here is derived from an EMBL/GenBank/DDBJ whole genome shotgun (WGS) entry which is preliminary data.</text>
</comment>
<evidence type="ECO:0000313" key="4">
    <source>
        <dbReference type="Proteomes" id="UP000377595"/>
    </source>
</evidence>
<dbReference type="Proteomes" id="UP000377595">
    <property type="component" value="Unassembled WGS sequence"/>
</dbReference>